<dbReference type="InterPro" id="IPR012340">
    <property type="entry name" value="NA-bd_OB-fold"/>
</dbReference>
<dbReference type="InterPro" id="IPR015187">
    <property type="entry name" value="BRCA2_OB_1"/>
</dbReference>
<organism evidence="3 4">
    <name type="scientific">Rhodosorus marinus</name>
    <dbReference type="NCBI Taxonomy" id="101924"/>
    <lineage>
        <taxon>Eukaryota</taxon>
        <taxon>Rhodophyta</taxon>
        <taxon>Stylonematophyceae</taxon>
        <taxon>Stylonematales</taxon>
        <taxon>Stylonemataceae</taxon>
        <taxon>Rhodosorus</taxon>
    </lineage>
</organism>
<name>A0AAV8UMK2_9RHOD</name>
<feature type="region of interest" description="Disordered" evidence="1">
    <location>
        <begin position="145"/>
        <end position="166"/>
    </location>
</feature>
<sequence length="1262" mass="138082">MKVPDAVQPDCSAWKSTEFVVTVRGAWDSSNSPSVMPLKIITHDESQRNHDFDLDWEAEYLKLKHIVPSDLLLAAEGLDVANQEGTTSPTKQLRPEEAKTQCAEADADSSAEEIVTSDQEVGTTSSRIKSQSAVFAAGKSAIGVPESEESFENGQESGNETLPGGVAYALPVGNPSQIDSFGGASLSTHPDTGQEDLIIEDTISWDNRRPSLTGEPERPPSKEEFSSEYEDPKLETSISVLEDEETMLQSKDERLESKTVSETVANVDEDDDLVALRELRGDEPPMFRTASNRKLQLSDTAVEKAGRFLETNLERNGGAWKSGDQDTSMVEPVEDLGATGFHTSRGSRLSPSSAALSAAKGILEEGIQTGMASGFQSSRGIKLIPSAKALSAAGHILNDPNMALGTAETLGAKVQQSRTGFATGRGLTLAASPHALNKAQMLLAVELEEVTVNTIPQAEPFPPTGLGSGPETSPDALRKARELLSEEVEDVTITNIQQAFATGRGSKLAASPDALSKAQALLSDELEERLHCETNLPRTDALTRAQHVLEHTETVASGFSNLRGNSLKFSPNALKRAVRILDEKGETPERAIAIDFGMMDERSSIPEQRVQQPSPALAREELEVTPAVGIHKRRLADSTSRPSHRGSTNSSAFKAPRKSAYRPRDVPSAIPLEGIEGPVSIGILTTDKDGTELDVDTFSRTRKRKRNVRCGAFKARICTEAVGKEHLVTFDSSTLGWEPEDLESGIRRIFLKAGVESLAGEFKETGRVSWSSIVHLVTNLFPTRKKDLPSAVGSASWASNCFAQFVQKLLFIEALQRTDGRDDESKRLSLKCVFLEFAQRIEREWNQASAPPLLKILRRDSIAGGPVVLVVRRILGDCRRLELSDGWYNAIAELDDDLAELVRFRRVKVGHKLFITGAAIEQIDATEEEALSASILKLQYNCVRRAKPETTLGFRRAPAIADNLRFVRATGGPVPFVRVVVVRLFPNRFIEQMPDGTKVSRSAEAEDQAQRIHQLKSNGQSPERIVKQVREARVVDSAGGHTFLLMYQMSQNLALTEGSAILISRASLISNRGPPLQEEVQTLENNELWYPFRLIVGSRSLIYPSAHRTNDPGPLKSIFYQIEEVPSRVSIGKSFDIAAEVLYVGDLNGSTRNVYLADCPNSKLAIAEFRGEDARVLPRSLLRHGRVVINAKDLELRQYDRLLDVVSCRFTARTSIVTAPESIAREVRSRFDDSKDAADRLLSYARSIAEGSVKLGDRTAGK</sequence>
<protein>
    <recommendedName>
        <fullName evidence="2">BRCA2 OB1 domain-containing protein</fullName>
    </recommendedName>
</protein>
<dbReference type="AlphaFoldDB" id="A0AAV8UMK2"/>
<dbReference type="Gene3D" id="2.40.50.140">
    <property type="entry name" value="Nucleic acid-binding proteins"/>
    <property type="match status" value="2"/>
</dbReference>
<keyword evidence="4" id="KW-1185">Reference proteome</keyword>
<evidence type="ECO:0000259" key="2">
    <source>
        <dbReference type="Pfam" id="PF09103"/>
    </source>
</evidence>
<feature type="region of interest" description="Disordered" evidence="1">
    <location>
        <begin position="200"/>
        <end position="233"/>
    </location>
</feature>
<dbReference type="Pfam" id="PF09103">
    <property type="entry name" value="BRCA-2_OB1"/>
    <property type="match status" value="1"/>
</dbReference>
<feature type="domain" description="BRCA2 OB1" evidence="2">
    <location>
        <begin position="852"/>
        <end position="955"/>
    </location>
</feature>
<dbReference type="InterPro" id="IPR015525">
    <property type="entry name" value="BRCA2"/>
</dbReference>
<evidence type="ECO:0000256" key="1">
    <source>
        <dbReference type="SAM" id="MobiDB-lite"/>
    </source>
</evidence>
<proteinExistence type="predicted"/>
<reference evidence="3 4" key="1">
    <citation type="journal article" date="2023" name="Nat. Commun.">
        <title>Origin of minicircular mitochondrial genomes in red algae.</title>
        <authorList>
            <person name="Lee Y."/>
            <person name="Cho C.H."/>
            <person name="Lee Y.M."/>
            <person name="Park S.I."/>
            <person name="Yang J.H."/>
            <person name="West J.A."/>
            <person name="Bhattacharya D."/>
            <person name="Yoon H.S."/>
        </authorList>
    </citation>
    <scope>NUCLEOTIDE SEQUENCE [LARGE SCALE GENOMIC DNA]</scope>
    <source>
        <strain evidence="3 4">CCMP1338</strain>
        <tissue evidence="3">Whole cell</tissue>
    </source>
</reference>
<evidence type="ECO:0000313" key="4">
    <source>
        <dbReference type="Proteomes" id="UP001157974"/>
    </source>
</evidence>
<dbReference type="SUPFAM" id="SSF50249">
    <property type="entry name" value="Nucleic acid-binding proteins"/>
    <property type="match status" value="1"/>
</dbReference>
<feature type="region of interest" description="Disordered" evidence="1">
    <location>
        <begin position="605"/>
        <end position="664"/>
    </location>
</feature>
<feature type="compositionally biased region" description="Polar residues" evidence="1">
    <location>
        <begin position="637"/>
        <end position="652"/>
    </location>
</feature>
<feature type="compositionally biased region" description="Polar residues" evidence="1">
    <location>
        <begin position="605"/>
        <end position="614"/>
    </location>
</feature>
<dbReference type="PANTHER" id="PTHR11289:SF0">
    <property type="entry name" value="BREAST CANCER TYPE 2 SUSCEPTIBILITY PROTEIN"/>
    <property type="match status" value="1"/>
</dbReference>
<accession>A0AAV8UMK2</accession>
<dbReference type="Proteomes" id="UP001157974">
    <property type="component" value="Unassembled WGS sequence"/>
</dbReference>
<dbReference type="EMBL" id="JAMWBK010000009">
    <property type="protein sequence ID" value="KAJ8902377.1"/>
    <property type="molecule type" value="Genomic_DNA"/>
</dbReference>
<evidence type="ECO:0000313" key="3">
    <source>
        <dbReference type="EMBL" id="KAJ8902377.1"/>
    </source>
</evidence>
<feature type="compositionally biased region" description="Basic and acidic residues" evidence="1">
    <location>
        <begin position="215"/>
        <end position="233"/>
    </location>
</feature>
<gene>
    <name evidence="3" type="ORF">NDN08_006784</name>
</gene>
<dbReference type="GO" id="GO:0006355">
    <property type="term" value="P:regulation of DNA-templated transcription"/>
    <property type="evidence" value="ECO:0007669"/>
    <property type="project" value="TreeGrafter"/>
</dbReference>
<dbReference type="PANTHER" id="PTHR11289">
    <property type="entry name" value="BREAST CANCER TYPE 2 SUSCEPTIBILITY PROTEIN BRCA2"/>
    <property type="match status" value="1"/>
</dbReference>
<dbReference type="GO" id="GO:0000724">
    <property type="term" value="P:double-strand break repair via homologous recombination"/>
    <property type="evidence" value="ECO:0007669"/>
    <property type="project" value="InterPro"/>
</dbReference>
<comment type="caution">
    <text evidence="3">The sequence shown here is derived from an EMBL/GenBank/DDBJ whole genome shotgun (WGS) entry which is preliminary data.</text>
</comment>